<dbReference type="RefSeq" id="WP_227706725.1">
    <property type="nucleotide sequence ID" value="NZ_JAJEQX010000004.1"/>
</dbReference>
<gene>
    <name evidence="1" type="ORF">LKD70_03885</name>
</gene>
<keyword evidence="2" id="KW-1185">Reference proteome</keyword>
<evidence type="ECO:0000313" key="2">
    <source>
        <dbReference type="Proteomes" id="UP001198151"/>
    </source>
</evidence>
<comment type="caution">
    <text evidence="1">The sequence shown here is derived from an EMBL/GenBank/DDBJ whole genome shotgun (WGS) entry which is preliminary data.</text>
</comment>
<evidence type="ECO:0000313" key="1">
    <source>
        <dbReference type="EMBL" id="MCC2253584.1"/>
    </source>
</evidence>
<sequence>MKKEIKISTMVKKMENYLKGQKLIELERNEFWDSLKNAANTFLAENGIPLHCTYGNGGSDLELRLENHEIVIDIDVRYSFTKKKPIADRKYTFKSLVKVGPCFDMSISETIGRRVYGISYKLEEIAYNADKLGYSSIEEMMEAYDKAKKLADAIHFDKISYEFIPEKEKEKFAKLEAERCKSNMDPE</sequence>
<proteinExistence type="predicted"/>
<accession>A0ABS8FVK4</accession>
<dbReference type="EMBL" id="JAJEQX010000004">
    <property type="protein sequence ID" value="MCC2253584.1"/>
    <property type="molecule type" value="Genomic_DNA"/>
</dbReference>
<protein>
    <submittedName>
        <fullName evidence="1">Uncharacterized protein</fullName>
    </submittedName>
</protein>
<reference evidence="1 2" key="1">
    <citation type="submission" date="2021-10" db="EMBL/GenBank/DDBJ databases">
        <title>Anaerobic single-cell dispensing facilitates the cultivation of human gut bacteria.</title>
        <authorList>
            <person name="Afrizal A."/>
        </authorList>
    </citation>
    <scope>NUCLEOTIDE SEQUENCE [LARGE SCALE GENOMIC DNA]</scope>
    <source>
        <strain evidence="1 2">CLA-AA-H200</strain>
    </source>
</reference>
<dbReference type="Proteomes" id="UP001198151">
    <property type="component" value="Unassembled WGS sequence"/>
</dbReference>
<organism evidence="1 2">
    <name type="scientific">Ruminococcus turbiniformis</name>
    <dbReference type="NCBI Taxonomy" id="2881258"/>
    <lineage>
        <taxon>Bacteria</taxon>
        <taxon>Bacillati</taxon>
        <taxon>Bacillota</taxon>
        <taxon>Clostridia</taxon>
        <taxon>Eubacteriales</taxon>
        <taxon>Oscillospiraceae</taxon>
        <taxon>Ruminococcus</taxon>
    </lineage>
</organism>
<name>A0ABS8FVK4_9FIRM</name>